<dbReference type="Proteomes" id="UP001185984">
    <property type="component" value="Unassembled WGS sequence"/>
</dbReference>
<gene>
    <name evidence="3" type="ORF">O0R41_18275</name>
</gene>
<organism evidence="3 4">
    <name type="scientific">Sphingobium naphthae</name>
    <dbReference type="NCBI Taxonomy" id="1886786"/>
    <lineage>
        <taxon>Bacteria</taxon>
        <taxon>Pseudomonadati</taxon>
        <taxon>Pseudomonadota</taxon>
        <taxon>Alphaproteobacteria</taxon>
        <taxon>Sphingomonadales</taxon>
        <taxon>Sphingomonadaceae</taxon>
        <taxon>Sphingobium</taxon>
    </lineage>
</organism>
<evidence type="ECO:0000259" key="2">
    <source>
        <dbReference type="Pfam" id="PF00582"/>
    </source>
</evidence>
<keyword evidence="4" id="KW-1185">Reference proteome</keyword>
<dbReference type="PRINTS" id="PR01438">
    <property type="entry name" value="UNVRSLSTRESS"/>
</dbReference>
<dbReference type="EMBL" id="JAPTHD010000012">
    <property type="protein sequence ID" value="MDV5825556.1"/>
    <property type="molecule type" value="Genomic_DNA"/>
</dbReference>
<evidence type="ECO:0000313" key="4">
    <source>
        <dbReference type="Proteomes" id="UP001185984"/>
    </source>
</evidence>
<evidence type="ECO:0000256" key="1">
    <source>
        <dbReference type="ARBA" id="ARBA00008791"/>
    </source>
</evidence>
<comment type="caution">
    <text evidence="3">The sequence shown here is derived from an EMBL/GenBank/DDBJ whole genome shotgun (WGS) entry which is preliminary data.</text>
</comment>
<proteinExistence type="inferred from homology"/>
<protein>
    <submittedName>
        <fullName evidence="3">Universal stress protein</fullName>
    </submittedName>
</protein>
<dbReference type="InterPro" id="IPR006015">
    <property type="entry name" value="Universal_stress_UspA"/>
</dbReference>
<dbReference type="Pfam" id="PF00582">
    <property type="entry name" value="Usp"/>
    <property type="match status" value="1"/>
</dbReference>
<accession>A0ABU4A1A1</accession>
<evidence type="ECO:0000313" key="3">
    <source>
        <dbReference type="EMBL" id="MDV5825556.1"/>
    </source>
</evidence>
<name>A0ABU4A1A1_9SPHN</name>
<dbReference type="RefSeq" id="WP_066271102.1">
    <property type="nucleotide sequence ID" value="NZ_JAPTHD010000012.1"/>
</dbReference>
<feature type="domain" description="UspA" evidence="2">
    <location>
        <begin position="153"/>
        <end position="280"/>
    </location>
</feature>
<comment type="similarity">
    <text evidence="1">Belongs to the universal stress protein A family.</text>
</comment>
<dbReference type="Gene3D" id="3.40.50.12370">
    <property type="match status" value="1"/>
</dbReference>
<dbReference type="InterPro" id="IPR006016">
    <property type="entry name" value="UspA"/>
</dbReference>
<reference evidence="4" key="1">
    <citation type="journal article" date="2022" name="J Environ Chem Eng">
        <title>Biodegradation of petroleum oil using a constructed nonpathogenic and heavy metal-tolerant bacterial consortium isolated from marine sponges.</title>
        <authorList>
            <person name="Dechsakulwatana C."/>
            <person name="Rungsihiranrut A."/>
            <person name="Muangchinda C."/>
            <person name="Ningthoujam R."/>
            <person name="Klankeo P."/>
            <person name="Pinyakong O."/>
        </authorList>
    </citation>
    <scope>NUCLEOTIDE SEQUENCE [LARGE SCALE GENOMIC DNA]</scope>
    <source>
        <strain evidence="4">MO2-4</strain>
    </source>
</reference>
<dbReference type="SUPFAM" id="SSF52402">
    <property type="entry name" value="Adenine nucleotide alpha hydrolases-like"/>
    <property type="match status" value="1"/>
</dbReference>
<sequence length="280" mass="30527">MHSILLPLNDERQDRHALAVGTQLADFFGGHLTALLPLTDFASLPVPHHPLLAGWDGLVAQSHAFAERREAEVRRLLYELELLPGPNGEERPNFTFQAVYGNDDAVVMDAALTHDLVVFARGDEEDDDEGVPVSPLLKCTIESAGRPVLITTGKLALDWTRTAAIAWNGSLEAAHAVTAALPLLRRAEAVHIVTFPTIRTDAARAQQLVDYLARHGITATPRIEDAETPIGEALLEAVEDLSATFLVMGGYTHSRLRQTLFGGVTHHVLEKARLPVLMAR</sequence>
<dbReference type="CDD" id="cd00293">
    <property type="entry name" value="USP-like"/>
    <property type="match status" value="1"/>
</dbReference>